<evidence type="ECO:0000256" key="2">
    <source>
        <dbReference type="ARBA" id="ARBA00022448"/>
    </source>
</evidence>
<evidence type="ECO:0000256" key="5">
    <source>
        <dbReference type="ARBA" id="ARBA00023136"/>
    </source>
</evidence>
<feature type="transmembrane region" description="Helical" evidence="6">
    <location>
        <begin position="282"/>
        <end position="302"/>
    </location>
</feature>
<feature type="transmembrane region" description="Helical" evidence="6">
    <location>
        <begin position="245"/>
        <end position="261"/>
    </location>
</feature>
<feature type="transmembrane region" description="Helical" evidence="6">
    <location>
        <begin position="156"/>
        <end position="182"/>
    </location>
</feature>
<feature type="transmembrane region" description="Helical" evidence="6">
    <location>
        <begin position="314"/>
        <end position="337"/>
    </location>
</feature>
<dbReference type="InterPro" id="IPR051475">
    <property type="entry name" value="Diverse_Ion_Transporter"/>
</dbReference>
<feature type="domain" description="Citrate transporter-like" evidence="7">
    <location>
        <begin position="20"/>
        <end position="304"/>
    </location>
</feature>
<organism evidence="8 9">
    <name type="scientific">Deferribacter autotrophicus</name>
    <dbReference type="NCBI Taxonomy" id="500465"/>
    <lineage>
        <taxon>Bacteria</taxon>
        <taxon>Pseudomonadati</taxon>
        <taxon>Deferribacterota</taxon>
        <taxon>Deferribacteres</taxon>
        <taxon>Deferribacterales</taxon>
        <taxon>Deferribacteraceae</taxon>
        <taxon>Deferribacter</taxon>
    </lineage>
</organism>
<evidence type="ECO:0000259" key="7">
    <source>
        <dbReference type="Pfam" id="PF03600"/>
    </source>
</evidence>
<evidence type="ECO:0000313" key="9">
    <source>
        <dbReference type="Proteomes" id="UP000322876"/>
    </source>
</evidence>
<feature type="transmembrane region" description="Helical" evidence="6">
    <location>
        <begin position="349"/>
        <end position="366"/>
    </location>
</feature>
<evidence type="ECO:0000256" key="4">
    <source>
        <dbReference type="ARBA" id="ARBA00022989"/>
    </source>
</evidence>
<dbReference type="OrthoDB" id="3177666at2"/>
<dbReference type="GO" id="GO:0016020">
    <property type="term" value="C:membrane"/>
    <property type="evidence" value="ECO:0007669"/>
    <property type="project" value="UniProtKB-SubCell"/>
</dbReference>
<protein>
    <submittedName>
        <fullName evidence="8">Citrate transporter</fullName>
    </submittedName>
</protein>
<evidence type="ECO:0000256" key="1">
    <source>
        <dbReference type="ARBA" id="ARBA00004141"/>
    </source>
</evidence>
<evidence type="ECO:0000313" key="8">
    <source>
        <dbReference type="EMBL" id="KAA0258246.1"/>
    </source>
</evidence>
<keyword evidence="9" id="KW-1185">Reference proteome</keyword>
<feature type="transmembrane region" description="Helical" evidence="6">
    <location>
        <begin position="202"/>
        <end position="233"/>
    </location>
</feature>
<proteinExistence type="predicted"/>
<name>A0A5A8F3Z3_9BACT</name>
<dbReference type="InterPro" id="IPR004680">
    <property type="entry name" value="Cit_transptr-like_dom"/>
</dbReference>
<evidence type="ECO:0000256" key="6">
    <source>
        <dbReference type="SAM" id="Phobius"/>
    </source>
</evidence>
<dbReference type="Pfam" id="PF03600">
    <property type="entry name" value="CitMHS"/>
    <property type="match status" value="1"/>
</dbReference>
<gene>
    <name evidence="8" type="ORF">FHQ18_07585</name>
</gene>
<dbReference type="PANTHER" id="PTHR43568:SF1">
    <property type="entry name" value="P PROTEIN"/>
    <property type="match status" value="1"/>
</dbReference>
<feature type="transmembrane region" description="Helical" evidence="6">
    <location>
        <begin position="12"/>
        <end position="30"/>
    </location>
</feature>
<comment type="subcellular location">
    <subcellularLocation>
        <location evidence="1">Membrane</location>
        <topology evidence="1">Multi-pass membrane protein</topology>
    </subcellularLocation>
</comment>
<dbReference type="EMBL" id="VFJB01000005">
    <property type="protein sequence ID" value="KAA0258246.1"/>
    <property type="molecule type" value="Genomic_DNA"/>
</dbReference>
<dbReference type="GO" id="GO:0055085">
    <property type="term" value="P:transmembrane transport"/>
    <property type="evidence" value="ECO:0007669"/>
    <property type="project" value="InterPro"/>
</dbReference>
<keyword evidence="2" id="KW-0813">Transport</keyword>
<sequence>MSEKMRVFVNKNIIFLPFLILLFFLIILHPEKVMHYPNYVDWKTIVALLGLLIITTGIKESSFLRSVAQKHLRRINNERELALYFILLSSILAMFLTNDIALFIILPLTLSFQELLQNDIKKIIVFEAISVNVGSSLTPIGNPQNLFLWHEWNISFINFIIKMIPLFMIQFLILIAFCWIIFPARRLMPKPHNNDTKINKNLFIFSAVLLLGYILSIEFEIYYTIVFVLFLYLFLFRDVLRKADYALIVLFVVMFIDFHLFSELSLISDFISQFNLKNPSSVFMLSLLSSQLMSNVPASIFMSKFSHEWFSIAYGVNVGGNGIVFASLANIIALRFINKKKMYLEYHKYSLHYLVITGGLIYTLFFL</sequence>
<reference evidence="8 9" key="1">
    <citation type="submission" date="2019-06" db="EMBL/GenBank/DDBJ databases">
        <title>Genomic insights into carbon and energy metabolism of Deferribacter autotrophicus revealed new metabolic traits in the phylum Deferribacteres.</title>
        <authorList>
            <person name="Slobodkin A.I."/>
            <person name="Slobodkina G.B."/>
            <person name="Allioux M."/>
            <person name="Alain K."/>
            <person name="Jebbar M."/>
            <person name="Shadrin V."/>
            <person name="Kublanov I.V."/>
            <person name="Toshchakov S.V."/>
            <person name="Bonch-Osmolovskaya E.A."/>
        </authorList>
    </citation>
    <scope>NUCLEOTIDE SEQUENCE [LARGE SCALE GENOMIC DNA]</scope>
    <source>
        <strain evidence="8 9">SL50</strain>
    </source>
</reference>
<dbReference type="Proteomes" id="UP000322876">
    <property type="component" value="Unassembled WGS sequence"/>
</dbReference>
<keyword evidence="3 6" id="KW-0812">Transmembrane</keyword>
<dbReference type="AlphaFoldDB" id="A0A5A8F3Z3"/>
<keyword evidence="5 6" id="KW-0472">Membrane</keyword>
<dbReference type="PANTHER" id="PTHR43568">
    <property type="entry name" value="P PROTEIN"/>
    <property type="match status" value="1"/>
</dbReference>
<comment type="caution">
    <text evidence="8">The sequence shown here is derived from an EMBL/GenBank/DDBJ whole genome shotgun (WGS) entry which is preliminary data.</text>
</comment>
<keyword evidence="4 6" id="KW-1133">Transmembrane helix</keyword>
<feature type="transmembrane region" description="Helical" evidence="6">
    <location>
        <begin position="42"/>
        <end position="60"/>
    </location>
</feature>
<evidence type="ECO:0000256" key="3">
    <source>
        <dbReference type="ARBA" id="ARBA00022692"/>
    </source>
</evidence>
<accession>A0A5A8F3Z3</accession>
<dbReference type="RefSeq" id="WP_149266566.1">
    <property type="nucleotide sequence ID" value="NZ_VFJB01000005.1"/>
</dbReference>
<feature type="transmembrane region" description="Helical" evidence="6">
    <location>
        <begin position="81"/>
        <end position="106"/>
    </location>
</feature>